<keyword evidence="3" id="KW-1185">Reference proteome</keyword>
<dbReference type="PANTHER" id="PTHR47237">
    <property type="entry name" value="SLL0310 PROTEIN"/>
    <property type="match status" value="1"/>
</dbReference>
<gene>
    <name evidence="2" type="ORF">J1C47_10730</name>
</gene>
<evidence type="ECO:0000313" key="2">
    <source>
        <dbReference type="EMBL" id="MBO0904119.1"/>
    </source>
</evidence>
<dbReference type="SUPFAM" id="SSF55729">
    <property type="entry name" value="Acyl-CoA N-acyltransferases (Nat)"/>
    <property type="match status" value="1"/>
</dbReference>
<organism evidence="2 3">
    <name type="scientific">Jiella sonneratiae</name>
    <dbReference type="NCBI Taxonomy" id="2816856"/>
    <lineage>
        <taxon>Bacteria</taxon>
        <taxon>Pseudomonadati</taxon>
        <taxon>Pseudomonadota</taxon>
        <taxon>Alphaproteobacteria</taxon>
        <taxon>Hyphomicrobiales</taxon>
        <taxon>Aurantimonadaceae</taxon>
        <taxon>Jiella</taxon>
    </lineage>
</organism>
<dbReference type="Gene3D" id="3.40.630.90">
    <property type="match status" value="1"/>
</dbReference>
<proteinExistence type="predicted"/>
<feature type="domain" description="N-acetyltransferase" evidence="1">
    <location>
        <begin position="4"/>
        <end position="132"/>
    </location>
</feature>
<dbReference type="Proteomes" id="UP000664288">
    <property type="component" value="Unassembled WGS sequence"/>
</dbReference>
<dbReference type="InterPro" id="IPR000182">
    <property type="entry name" value="GNAT_dom"/>
</dbReference>
<dbReference type="Pfam" id="PF18014">
    <property type="entry name" value="Acetyltransf_18"/>
    <property type="match status" value="1"/>
</dbReference>
<protein>
    <submittedName>
        <fullName evidence="2">GNAT family N-acetyltransferase</fullName>
    </submittedName>
</protein>
<dbReference type="InterPro" id="IPR041496">
    <property type="entry name" value="YitH/HolE_GNAT"/>
</dbReference>
<dbReference type="PROSITE" id="PS51186">
    <property type="entry name" value="GNAT"/>
    <property type="match status" value="1"/>
</dbReference>
<evidence type="ECO:0000313" key="3">
    <source>
        <dbReference type="Proteomes" id="UP000664288"/>
    </source>
</evidence>
<evidence type="ECO:0000259" key="1">
    <source>
        <dbReference type="PROSITE" id="PS51186"/>
    </source>
</evidence>
<accession>A0ABS3J381</accession>
<dbReference type="PANTHER" id="PTHR47237:SF2">
    <property type="entry name" value="BLL4206 PROTEIN"/>
    <property type="match status" value="1"/>
</dbReference>
<comment type="caution">
    <text evidence="2">The sequence shown here is derived from an EMBL/GenBank/DDBJ whole genome shotgun (WGS) entry which is preliminary data.</text>
</comment>
<dbReference type="RefSeq" id="WP_207350761.1">
    <property type="nucleotide sequence ID" value="NZ_JAFMPY010000009.1"/>
</dbReference>
<name>A0ABS3J381_9HYPH</name>
<dbReference type="CDD" id="cd04301">
    <property type="entry name" value="NAT_SF"/>
    <property type="match status" value="1"/>
</dbReference>
<dbReference type="InterPro" id="IPR052729">
    <property type="entry name" value="Acyl/Acetyltrans_Enzymes"/>
</dbReference>
<dbReference type="Gene3D" id="3.40.630.30">
    <property type="match status" value="1"/>
</dbReference>
<dbReference type="InterPro" id="IPR016181">
    <property type="entry name" value="Acyl_CoA_acyltransferase"/>
</dbReference>
<reference evidence="2 3" key="1">
    <citation type="submission" date="2021-03" db="EMBL/GenBank/DDBJ databases">
        <title>Whole genome sequence of Jiella sp. MQZ13P-4.</title>
        <authorList>
            <person name="Tuo L."/>
        </authorList>
    </citation>
    <scope>NUCLEOTIDE SEQUENCE [LARGE SCALE GENOMIC DNA]</scope>
    <source>
        <strain evidence="2 3">MQZ13P-4</strain>
    </source>
</reference>
<sequence>MPLPSILPFQPDDVHGAVRLSQNEGWPHTERDWGLIASISQGFVARDGERIVGTAFATPYGDDVAMLNMIVVDAAMRGRGLGRRLVETIIEAAGERAMRLVATDAGLPLYEKLGFRESGRILQHQGEALPVDAPEGVEAIGTDQLPAIAALDREAFGADRSTLFHVLLSVGEAVALRDDRGALSGFAVCRAFGRGFVVGPVVAPDEAAAKRLIAAHLAGRAGAFARVDTPLASGLAPWLCERGLAHVGGGVAMGRGAPLKASRSGAVRTFALAAQALG</sequence>
<dbReference type="EMBL" id="JAFMPY010000009">
    <property type="protein sequence ID" value="MBO0904119.1"/>
    <property type="molecule type" value="Genomic_DNA"/>
</dbReference>
<dbReference type="Pfam" id="PF13508">
    <property type="entry name" value="Acetyltransf_7"/>
    <property type="match status" value="1"/>
</dbReference>